<gene>
    <name evidence="1" type="ORF">MNV_2310003</name>
</gene>
<dbReference type="EMBL" id="FZMP01000148">
    <property type="protein sequence ID" value="SNQ61116.1"/>
    <property type="molecule type" value="Genomic_DNA"/>
</dbReference>
<keyword evidence="2" id="KW-1185">Reference proteome</keyword>
<reference evidence="2" key="1">
    <citation type="submission" date="2017-06" db="EMBL/GenBank/DDBJ databases">
        <authorList>
            <person name="Cremers G."/>
        </authorList>
    </citation>
    <scope>NUCLEOTIDE SEQUENCE [LARGE SCALE GENOMIC DNA]</scope>
</reference>
<organism evidence="1 2">
    <name type="scientific">Candidatus Methanoperedens nitratireducens</name>
    <dbReference type="NCBI Taxonomy" id="1392998"/>
    <lineage>
        <taxon>Archaea</taxon>
        <taxon>Methanobacteriati</taxon>
        <taxon>Methanobacteriota</taxon>
        <taxon>Stenosarchaea group</taxon>
        <taxon>Methanomicrobia</taxon>
        <taxon>Methanosarcinales</taxon>
        <taxon>ANME-2 cluster</taxon>
        <taxon>Candidatus Methanoperedentaceae</taxon>
        <taxon>Candidatus Methanoperedens</taxon>
    </lineage>
</organism>
<dbReference type="AlphaFoldDB" id="A0A284VP90"/>
<proteinExistence type="predicted"/>
<evidence type="ECO:0000313" key="2">
    <source>
        <dbReference type="Proteomes" id="UP000218615"/>
    </source>
</evidence>
<name>A0A284VP90_9EURY</name>
<protein>
    <submittedName>
        <fullName evidence="1">Uncharacterized protein</fullName>
    </submittedName>
</protein>
<sequence length="47" mass="5638">MNIYINLIYTVFIKGHFALNLKDFTMDLFIFLGIKVYLHITQFQIIL</sequence>
<evidence type="ECO:0000313" key="1">
    <source>
        <dbReference type="EMBL" id="SNQ61116.1"/>
    </source>
</evidence>
<dbReference type="Proteomes" id="UP000218615">
    <property type="component" value="Unassembled WGS sequence"/>
</dbReference>
<accession>A0A284VP90</accession>